<dbReference type="CDD" id="cd18032">
    <property type="entry name" value="DEXHc_RE_I_III_res"/>
    <property type="match status" value="1"/>
</dbReference>
<gene>
    <name evidence="4" type="ORF">DB30_05221</name>
</gene>
<dbReference type="GO" id="GO:0006793">
    <property type="term" value="P:phosphorus metabolic process"/>
    <property type="evidence" value="ECO:0007669"/>
    <property type="project" value="UniProtKB-ARBA"/>
</dbReference>
<dbReference type="AlphaFoldDB" id="A0A0C1ZXG7"/>
<evidence type="ECO:0000313" key="4">
    <source>
        <dbReference type="EMBL" id="KIG15803.1"/>
    </source>
</evidence>
<sequence>MHWAKLLEDRRVTRAKQPLVPGLYESLVDADLDQLLADLDAAGVKVDARELAKLDDDQALTVLLRYLNRLLGELLQAKPAVRLQRTQAVLVALDRSQIPEPARALLAVADARGPALAAPFPEPPQIPLGQSDLLINASRDINIHRALESEIASADRVDLIIAFVRRSGVKLISSALRTHVERRGRTSKTLRVITSTYLGVSEPEAIEQLVELGAMVRVGYDPRMVKLHAKAWIFHRNSGASTAYVGSSNLSRSAMVDGCEWNVRLAALESPGVVKKLADSFDVLWEDSDFQRYDAARFTSIRARERKRFDGGAAEPDFAGLDIQLYPFQAEILERLQVERDVHGRHANLVVAATGTGKTVIAAFDYKRLRERLRADQREPTLLFVAHREELLRKARATFRAILREPEFGELLVGGEQPSEGRFVFASIQSLRGRLEKLVADEFAVVIVDEFHHAEAPSYRRLLDRLQPVYLLGLTATPERSDGGDVLRWFGDRIAAEIRLWDALTRELLCPFHYFGVADSVDLSGLKWARGGYDRGQLESVFDGNDARELLVRRAIREYVPNPERMKALGFCVGIRHAHYMARRFCEAGIPARAVTGELAPDERARAIAALTRGELRVLFCVDVFNEGVDIPEVDTLLLLRPTESATLFLQQLGRGLRRSDGKDGTTVLDFIGNGHSKFRFDRRYRALLAGRGGSLIKQIEQGFPHLPPGCAIRLESQATKFVLDNVKRALANHRQVAIDELSELARGRTPKLGEFLEAMEWELGDLYRRRSADWTWTGLRAAADLCPAGDADFEELGRAIGKLTHVQDELRTNSWITWLASERPPRLRELGPAERRLLMMLLALVWVNRLNEFPTLSAAAAKFWRQSELRRELVELLELRRAGRDHSDLPLTARPDIPLRVHARYHVTEILAACGVIQAGNFATQQSGVRYVAGERVILNLVTINKDPDRYSPGTRYRDFAISPERFHSESPNSYSPDTAAGRRLLDHAASGVEVLLFVRETPKTPEGFTTSYVFLGPTKLREHAGAKPIALTWTLEHEIPAWFYPHTQLTSS</sequence>
<proteinExistence type="predicted"/>
<dbReference type="Gene3D" id="3.40.50.300">
    <property type="entry name" value="P-loop containing nucleotide triphosphate hydrolases"/>
    <property type="match status" value="2"/>
</dbReference>
<organism evidence="4 5">
    <name type="scientific">Enhygromyxa salina</name>
    <dbReference type="NCBI Taxonomy" id="215803"/>
    <lineage>
        <taxon>Bacteria</taxon>
        <taxon>Pseudomonadati</taxon>
        <taxon>Myxococcota</taxon>
        <taxon>Polyangia</taxon>
        <taxon>Nannocystales</taxon>
        <taxon>Nannocystaceae</taxon>
        <taxon>Enhygromyxa</taxon>
    </lineage>
</organism>
<dbReference type="InterPro" id="IPR027417">
    <property type="entry name" value="P-loop_NTPase"/>
</dbReference>
<dbReference type="GO" id="GO:0005524">
    <property type="term" value="F:ATP binding"/>
    <property type="evidence" value="ECO:0007669"/>
    <property type="project" value="InterPro"/>
</dbReference>
<evidence type="ECO:0000259" key="3">
    <source>
        <dbReference type="PROSITE" id="PS51194"/>
    </source>
</evidence>
<keyword evidence="4" id="KW-0067">ATP-binding</keyword>
<dbReference type="SMART" id="SM00487">
    <property type="entry name" value="DEXDc"/>
    <property type="match status" value="1"/>
</dbReference>
<accession>A0A0C1ZXG7</accession>
<dbReference type="SMART" id="SM00490">
    <property type="entry name" value="HELICc"/>
    <property type="match status" value="1"/>
</dbReference>
<evidence type="ECO:0000313" key="5">
    <source>
        <dbReference type="Proteomes" id="UP000031599"/>
    </source>
</evidence>
<comment type="caution">
    <text evidence="4">The sequence shown here is derived from an EMBL/GenBank/DDBJ whole genome shotgun (WGS) entry which is preliminary data.</text>
</comment>
<dbReference type="PROSITE" id="PS51192">
    <property type="entry name" value="HELICASE_ATP_BIND_1"/>
    <property type="match status" value="1"/>
</dbReference>
<dbReference type="GO" id="GO:0004386">
    <property type="term" value="F:helicase activity"/>
    <property type="evidence" value="ECO:0007669"/>
    <property type="project" value="UniProtKB-KW"/>
</dbReference>
<dbReference type="SUPFAM" id="SSF52540">
    <property type="entry name" value="P-loop containing nucleoside triphosphate hydrolases"/>
    <property type="match status" value="1"/>
</dbReference>
<dbReference type="PANTHER" id="PTHR47962">
    <property type="entry name" value="ATP-DEPENDENT HELICASE LHR-RELATED-RELATED"/>
    <property type="match status" value="1"/>
</dbReference>
<dbReference type="PROSITE" id="PS50035">
    <property type="entry name" value="PLD"/>
    <property type="match status" value="1"/>
</dbReference>
<dbReference type="InterPro" id="IPR006935">
    <property type="entry name" value="Helicase/UvrB_N"/>
</dbReference>
<protein>
    <submittedName>
        <fullName evidence="4">DNA/RNA helicase of DEAD/DEAH box family protein</fullName>
    </submittedName>
</protein>
<dbReference type="EMBL" id="JMCC02000047">
    <property type="protein sequence ID" value="KIG15803.1"/>
    <property type="molecule type" value="Genomic_DNA"/>
</dbReference>
<dbReference type="InterPro" id="IPR001650">
    <property type="entry name" value="Helicase_C-like"/>
</dbReference>
<evidence type="ECO:0000259" key="1">
    <source>
        <dbReference type="PROSITE" id="PS50035"/>
    </source>
</evidence>
<dbReference type="Proteomes" id="UP000031599">
    <property type="component" value="Unassembled WGS sequence"/>
</dbReference>
<dbReference type="CDD" id="cd18799">
    <property type="entry name" value="SF2_C_EcoAI-like"/>
    <property type="match status" value="1"/>
</dbReference>
<dbReference type="GO" id="GO:0003677">
    <property type="term" value="F:DNA binding"/>
    <property type="evidence" value="ECO:0007669"/>
    <property type="project" value="InterPro"/>
</dbReference>
<name>A0A0C1ZXG7_9BACT</name>
<dbReference type="GO" id="GO:0016887">
    <property type="term" value="F:ATP hydrolysis activity"/>
    <property type="evidence" value="ECO:0007669"/>
    <property type="project" value="TreeGrafter"/>
</dbReference>
<reference evidence="4 5" key="1">
    <citation type="submission" date="2014-12" db="EMBL/GenBank/DDBJ databases">
        <title>Genome assembly of Enhygromyxa salina DSM 15201.</title>
        <authorList>
            <person name="Sharma G."/>
            <person name="Subramanian S."/>
        </authorList>
    </citation>
    <scope>NUCLEOTIDE SEQUENCE [LARGE SCALE GENOMIC DNA]</scope>
    <source>
        <strain evidence="4 5">DSM 15201</strain>
    </source>
</reference>
<keyword evidence="4" id="KW-0547">Nucleotide-binding</keyword>
<feature type="domain" description="PLD phosphodiesterase" evidence="1">
    <location>
        <begin position="223"/>
        <end position="254"/>
    </location>
</feature>
<dbReference type="Pfam" id="PF11907">
    <property type="entry name" value="DUF3427"/>
    <property type="match status" value="1"/>
</dbReference>
<dbReference type="InterPro" id="IPR014001">
    <property type="entry name" value="Helicase_ATP-bd"/>
</dbReference>
<dbReference type="InterPro" id="IPR052511">
    <property type="entry name" value="ATP-dep_Helicase"/>
</dbReference>
<dbReference type="Pfam" id="PF04851">
    <property type="entry name" value="ResIII"/>
    <property type="match status" value="1"/>
</dbReference>
<feature type="domain" description="Helicase C-terminal" evidence="3">
    <location>
        <begin position="555"/>
        <end position="704"/>
    </location>
</feature>
<dbReference type="Pfam" id="PF00271">
    <property type="entry name" value="Helicase_C"/>
    <property type="match status" value="1"/>
</dbReference>
<dbReference type="SUPFAM" id="SSF56024">
    <property type="entry name" value="Phospholipase D/nuclease"/>
    <property type="match status" value="1"/>
</dbReference>
<evidence type="ECO:0000259" key="2">
    <source>
        <dbReference type="PROSITE" id="PS51192"/>
    </source>
</evidence>
<feature type="domain" description="Helicase ATP-binding" evidence="2">
    <location>
        <begin position="339"/>
        <end position="496"/>
    </location>
</feature>
<dbReference type="InterPro" id="IPR001736">
    <property type="entry name" value="PLipase_D/transphosphatidylase"/>
</dbReference>
<dbReference type="PANTHER" id="PTHR47962:SF7">
    <property type="entry name" value="MITOCHONDRIAL ATP-DEPENDENT HELICASE IRC3-RELATED"/>
    <property type="match status" value="1"/>
</dbReference>
<dbReference type="PROSITE" id="PS51194">
    <property type="entry name" value="HELICASE_CTER"/>
    <property type="match status" value="1"/>
</dbReference>
<keyword evidence="4" id="KW-0347">Helicase</keyword>
<keyword evidence="4" id="KW-0378">Hydrolase</keyword>
<dbReference type="InterPro" id="IPR021835">
    <property type="entry name" value="DUF3427"/>
</dbReference>
<dbReference type="Gene3D" id="3.30.870.10">
    <property type="entry name" value="Endonuclease Chain A"/>
    <property type="match status" value="1"/>
</dbReference>